<dbReference type="Gene3D" id="1.20.120.330">
    <property type="entry name" value="Nucleotidyltransferases domain 2"/>
    <property type="match status" value="1"/>
</dbReference>
<evidence type="ECO:0008006" key="3">
    <source>
        <dbReference type="Google" id="ProtNLM"/>
    </source>
</evidence>
<accession>A0A1F4Q191</accession>
<sequence length="138" mass="15801">MKFDKRYFSHFNFSAVEIKKHFENALKDINIAEIDKIPDVKFNYAYSAVIKLGIALLSYYQIKVKSVPGHHIKIIERLAEALRDDSINDIGNAMRSKRNIGMYSGGLEVTEKECEEYVDFVQKLITRVKVIITARSGA</sequence>
<dbReference type="AlphaFoldDB" id="A0A1F4Q191"/>
<organism evidence="1 2">
    <name type="scientific">candidate division WOR-1 bacterium RIFCSPHIGHO2_01_FULL_53_15</name>
    <dbReference type="NCBI Taxonomy" id="1802564"/>
    <lineage>
        <taxon>Bacteria</taxon>
        <taxon>Bacillati</taxon>
        <taxon>Saganbacteria</taxon>
    </lineage>
</organism>
<dbReference type="EMBL" id="METM01000021">
    <property type="protein sequence ID" value="OGB89708.1"/>
    <property type="molecule type" value="Genomic_DNA"/>
</dbReference>
<name>A0A1F4Q191_UNCSA</name>
<comment type="caution">
    <text evidence="1">The sequence shown here is derived from an EMBL/GenBank/DDBJ whole genome shotgun (WGS) entry which is preliminary data.</text>
</comment>
<proteinExistence type="predicted"/>
<gene>
    <name evidence="1" type="ORF">A2625_06255</name>
</gene>
<dbReference type="Proteomes" id="UP000178724">
    <property type="component" value="Unassembled WGS sequence"/>
</dbReference>
<evidence type="ECO:0000313" key="2">
    <source>
        <dbReference type="Proteomes" id="UP000178724"/>
    </source>
</evidence>
<reference evidence="1 2" key="1">
    <citation type="journal article" date="2016" name="Nat. Commun.">
        <title>Thousands of microbial genomes shed light on interconnected biogeochemical processes in an aquifer system.</title>
        <authorList>
            <person name="Anantharaman K."/>
            <person name="Brown C.T."/>
            <person name="Hug L.A."/>
            <person name="Sharon I."/>
            <person name="Castelle C.J."/>
            <person name="Probst A.J."/>
            <person name="Thomas B.C."/>
            <person name="Singh A."/>
            <person name="Wilkins M.J."/>
            <person name="Karaoz U."/>
            <person name="Brodie E.L."/>
            <person name="Williams K.H."/>
            <person name="Hubbard S.S."/>
            <person name="Banfield J.F."/>
        </authorList>
    </citation>
    <scope>NUCLEOTIDE SEQUENCE [LARGE SCALE GENOMIC DNA]</scope>
</reference>
<protein>
    <recommendedName>
        <fullName evidence="3">HEPN domain-containing protein</fullName>
    </recommendedName>
</protein>
<evidence type="ECO:0000313" key="1">
    <source>
        <dbReference type="EMBL" id="OGB89708.1"/>
    </source>
</evidence>